<keyword evidence="3" id="KW-0288">FMN</keyword>
<comment type="catalytic activity">
    <reaction evidence="7">
        <text>5,6-dihydrothymine + NAD(+) = thymine + NADH + H(+)</text>
        <dbReference type="Rhea" id="RHEA:28791"/>
        <dbReference type="ChEBI" id="CHEBI:15378"/>
        <dbReference type="ChEBI" id="CHEBI:17821"/>
        <dbReference type="ChEBI" id="CHEBI:27468"/>
        <dbReference type="ChEBI" id="CHEBI:57540"/>
        <dbReference type="ChEBI" id="CHEBI:57945"/>
        <dbReference type="EC" id="1.3.1.1"/>
    </reaction>
</comment>
<evidence type="ECO:0000313" key="13">
    <source>
        <dbReference type="EMBL" id="HGC44294.1"/>
    </source>
</evidence>
<evidence type="ECO:0000256" key="5">
    <source>
        <dbReference type="ARBA" id="ARBA00030119"/>
    </source>
</evidence>
<keyword evidence="2" id="KW-0285">Flavoprotein</keyword>
<dbReference type="InterPro" id="IPR017896">
    <property type="entry name" value="4Fe4S_Fe-S-bd"/>
</dbReference>
<dbReference type="EMBL" id="DTQM01000262">
    <property type="protein sequence ID" value="HGC44294.1"/>
    <property type="molecule type" value="Genomic_DNA"/>
</dbReference>
<proteinExistence type="predicted"/>
<evidence type="ECO:0000256" key="7">
    <source>
        <dbReference type="ARBA" id="ARBA00047685"/>
    </source>
</evidence>
<dbReference type="SUPFAM" id="SSF51971">
    <property type="entry name" value="Nucleotide-binding domain"/>
    <property type="match status" value="1"/>
</dbReference>
<dbReference type="EC" id="1.3.1.1" evidence="11"/>
<dbReference type="PANTHER" id="PTHR43073:SF2">
    <property type="entry name" value="DIHYDROPYRIMIDINE DEHYDROGENASE [NADP(+)]"/>
    <property type="match status" value="1"/>
</dbReference>
<sequence>MNGPIEIASAAETAVTPDIQAGRRGAPDIASAFADAHPPLSPDAAVIEANRCYFCFAAPCTTACPTGIDVPGFIRRIATGNLKGAAVKILEENIFGGACARVCPTEILCERACVRAAEEERPVAIGALQRRATDWLMARGIQPFTSATPSGRRIAVVGAGPAGLACAHRLARLGHQVSVFEAREKPGGLNEYGIAAYKVPDDFAQAEIRFILGIGNITIETGRVLGRDFSLAQLRREFDAVFLGLGQAGVNGLGLNEPALSGLIEAVTFIARLRQSADKSSIPIGRRVLVIGGGNTAIDAATQSRLLGAEEVTIVYRRGPAQMSATSVEQDWAQTHGVRIRHFAAPRRLVAANGAVCGVEFARTRLDAAGGLVFTDETYILPADMVLKAVGQHFILPEAEGFPALRDGRIVVDAARQTSIPGVFAGGDATSGVDLTVRAVEDGKRAAEAIDRYLGKMRERAHG</sequence>
<evidence type="ECO:0000256" key="2">
    <source>
        <dbReference type="ARBA" id="ARBA00022630"/>
    </source>
</evidence>
<feature type="domain" description="4Fe-4S ferredoxin-type" evidence="12">
    <location>
        <begin position="43"/>
        <end position="73"/>
    </location>
</feature>
<dbReference type="Pfam" id="PF14691">
    <property type="entry name" value="Fer4_20"/>
    <property type="match status" value="1"/>
</dbReference>
<evidence type="ECO:0000256" key="3">
    <source>
        <dbReference type="ARBA" id="ARBA00022643"/>
    </source>
</evidence>
<dbReference type="PRINTS" id="PR00469">
    <property type="entry name" value="PNDRDTASEII"/>
</dbReference>
<evidence type="ECO:0000256" key="10">
    <source>
        <dbReference type="ARBA" id="ARBA00049714"/>
    </source>
</evidence>
<evidence type="ECO:0000256" key="6">
    <source>
        <dbReference type="ARBA" id="ARBA00032722"/>
    </source>
</evidence>
<reference evidence="13" key="1">
    <citation type="journal article" date="2020" name="mSystems">
        <title>Genome- and Community-Level Interaction Insights into Carbon Utilization and Element Cycling Functions of Hydrothermarchaeota in Hydrothermal Sediment.</title>
        <authorList>
            <person name="Zhou Z."/>
            <person name="Liu Y."/>
            <person name="Xu W."/>
            <person name="Pan J."/>
            <person name="Luo Z.H."/>
            <person name="Li M."/>
        </authorList>
    </citation>
    <scope>NUCLEOTIDE SEQUENCE</scope>
    <source>
        <strain evidence="13">SpSt-997</strain>
    </source>
</reference>
<dbReference type="InterPro" id="IPR023753">
    <property type="entry name" value="FAD/NAD-binding_dom"/>
</dbReference>
<keyword evidence="4" id="KW-0560">Oxidoreductase</keyword>
<dbReference type="PROSITE" id="PS51379">
    <property type="entry name" value="4FE4S_FER_2"/>
    <property type="match status" value="1"/>
</dbReference>
<dbReference type="Gene3D" id="1.10.1060.10">
    <property type="entry name" value="Alpha-helical ferredoxin"/>
    <property type="match status" value="1"/>
</dbReference>
<evidence type="ECO:0000256" key="11">
    <source>
        <dbReference type="ARBA" id="ARBA00049728"/>
    </source>
</evidence>
<protein>
    <recommendedName>
        <fullName evidence="11">dihydrouracil dehydrogenase (NAD(+))</fullName>
        <ecNumber evidence="11">1.3.1.1</ecNumber>
    </recommendedName>
    <alternativeName>
        <fullName evidence="6">Dihydrothymine dehydrogenase</fullName>
    </alternativeName>
    <alternativeName>
        <fullName evidence="5">Dihydrouracil dehydrogenase</fullName>
    </alternativeName>
</protein>
<dbReference type="InterPro" id="IPR036188">
    <property type="entry name" value="FAD/NAD-bd_sf"/>
</dbReference>
<dbReference type="AlphaFoldDB" id="A0A8J4M7M5"/>
<dbReference type="Pfam" id="PF07992">
    <property type="entry name" value="Pyr_redox_2"/>
    <property type="match status" value="1"/>
</dbReference>
<dbReference type="Gene3D" id="3.50.50.60">
    <property type="entry name" value="FAD/NAD(P)-binding domain"/>
    <property type="match status" value="3"/>
</dbReference>
<evidence type="ECO:0000256" key="1">
    <source>
        <dbReference type="ARBA" id="ARBA00001917"/>
    </source>
</evidence>
<evidence type="ECO:0000259" key="12">
    <source>
        <dbReference type="PROSITE" id="PS51379"/>
    </source>
</evidence>
<comment type="caution">
    <text evidence="13">The sequence shown here is derived from an EMBL/GenBank/DDBJ whole genome shotgun (WGS) entry which is preliminary data.</text>
</comment>
<evidence type="ECO:0000256" key="8">
    <source>
        <dbReference type="ARBA" id="ARBA00048792"/>
    </source>
</evidence>
<dbReference type="InterPro" id="IPR009051">
    <property type="entry name" value="Helical_ferredxn"/>
</dbReference>
<organism evidence="13">
    <name type="scientific">Acidicaldus sp</name>
    <dbReference type="NCBI Taxonomy" id="1872105"/>
    <lineage>
        <taxon>Bacteria</taxon>
        <taxon>Pseudomonadati</taxon>
        <taxon>Pseudomonadota</taxon>
        <taxon>Alphaproteobacteria</taxon>
        <taxon>Acetobacterales</taxon>
        <taxon>Acetobacteraceae</taxon>
        <taxon>Acidicaldus</taxon>
    </lineage>
</organism>
<dbReference type="PRINTS" id="PR00368">
    <property type="entry name" value="FADPNR"/>
</dbReference>
<accession>A0A8J4M7M5</accession>
<dbReference type="GO" id="GO:0051536">
    <property type="term" value="F:iron-sulfur cluster binding"/>
    <property type="evidence" value="ECO:0007669"/>
    <property type="project" value="InterPro"/>
</dbReference>
<name>A0A8J4M7M5_9PROT</name>
<gene>
    <name evidence="13" type="ORF">ENY07_13895</name>
</gene>
<comment type="catalytic activity">
    <reaction evidence="8">
        <text>5,6-dihydrouracil + NAD(+) = uracil + NADH + H(+)</text>
        <dbReference type="Rhea" id="RHEA:20189"/>
        <dbReference type="ChEBI" id="CHEBI:15378"/>
        <dbReference type="ChEBI" id="CHEBI:15901"/>
        <dbReference type="ChEBI" id="CHEBI:17568"/>
        <dbReference type="ChEBI" id="CHEBI:57540"/>
        <dbReference type="ChEBI" id="CHEBI:57945"/>
        <dbReference type="EC" id="1.3.1.1"/>
    </reaction>
</comment>
<comment type="subunit">
    <text evidence="10">Heterotetramer of 2 PreA and 2 PreT subunits.</text>
</comment>
<comment type="function">
    <text evidence="9">Involved in pyrimidine base degradation. Catalyzes physiologically the reduction of uracil to 5,6-dihydrouracil (DHU) by using NADH as a specific cosubstrate. It also catalyzes the reverse reaction and the reduction of thymine to 5,6-dihydrothymine (DHT).</text>
</comment>
<evidence type="ECO:0000256" key="4">
    <source>
        <dbReference type="ARBA" id="ARBA00023002"/>
    </source>
</evidence>
<evidence type="ECO:0000256" key="9">
    <source>
        <dbReference type="ARBA" id="ARBA00049578"/>
    </source>
</evidence>
<dbReference type="GO" id="GO:0004159">
    <property type="term" value="F:dihydropyrimidine dehydrogenase (NAD+) activity"/>
    <property type="evidence" value="ECO:0007669"/>
    <property type="project" value="UniProtKB-EC"/>
</dbReference>
<dbReference type="InterPro" id="IPR028261">
    <property type="entry name" value="DPD_II"/>
</dbReference>
<comment type="cofactor">
    <cofactor evidence="1">
        <name>FMN</name>
        <dbReference type="ChEBI" id="CHEBI:58210"/>
    </cofactor>
</comment>
<dbReference type="SUPFAM" id="SSF46548">
    <property type="entry name" value="alpha-helical ferredoxin"/>
    <property type="match status" value="1"/>
</dbReference>
<dbReference type="PANTHER" id="PTHR43073">
    <property type="entry name" value="DIHYDROPYRIMIDINE DEHYDROGENASE [NADP(+)]"/>
    <property type="match status" value="1"/>
</dbReference>